<organism evidence="2 3">
    <name type="scientific">Actinokineospora guangxiensis</name>
    <dbReference type="NCBI Taxonomy" id="1490288"/>
    <lineage>
        <taxon>Bacteria</taxon>
        <taxon>Bacillati</taxon>
        <taxon>Actinomycetota</taxon>
        <taxon>Actinomycetes</taxon>
        <taxon>Pseudonocardiales</taxon>
        <taxon>Pseudonocardiaceae</taxon>
        <taxon>Actinokineospora</taxon>
    </lineage>
</organism>
<protein>
    <recommendedName>
        <fullName evidence="4">DUF4190 domain-containing protein</fullName>
    </recommendedName>
</protein>
<name>A0ABW0EX85_9PSEU</name>
<feature type="transmembrane region" description="Helical" evidence="1">
    <location>
        <begin position="84"/>
        <end position="103"/>
    </location>
</feature>
<dbReference type="RefSeq" id="WP_378250062.1">
    <property type="nucleotide sequence ID" value="NZ_JBHSKF010000015.1"/>
</dbReference>
<dbReference type="Proteomes" id="UP001596157">
    <property type="component" value="Unassembled WGS sequence"/>
</dbReference>
<keyword evidence="1" id="KW-1133">Transmembrane helix</keyword>
<reference evidence="3" key="1">
    <citation type="journal article" date="2019" name="Int. J. Syst. Evol. Microbiol.">
        <title>The Global Catalogue of Microorganisms (GCM) 10K type strain sequencing project: providing services to taxonomists for standard genome sequencing and annotation.</title>
        <authorList>
            <consortium name="The Broad Institute Genomics Platform"/>
            <consortium name="The Broad Institute Genome Sequencing Center for Infectious Disease"/>
            <person name="Wu L."/>
            <person name="Ma J."/>
        </authorList>
    </citation>
    <scope>NUCLEOTIDE SEQUENCE [LARGE SCALE GENOMIC DNA]</scope>
    <source>
        <strain evidence="3">CCUG 59778</strain>
    </source>
</reference>
<gene>
    <name evidence="2" type="ORF">ACFPM7_24250</name>
</gene>
<keyword evidence="1" id="KW-0472">Membrane</keyword>
<feature type="transmembrane region" description="Helical" evidence="1">
    <location>
        <begin position="53"/>
        <end position="72"/>
    </location>
</feature>
<evidence type="ECO:0000256" key="1">
    <source>
        <dbReference type="SAM" id="Phobius"/>
    </source>
</evidence>
<comment type="caution">
    <text evidence="2">The sequence shown here is derived from an EMBL/GenBank/DDBJ whole genome shotgun (WGS) entry which is preliminary data.</text>
</comment>
<keyword evidence="3" id="KW-1185">Reference proteome</keyword>
<evidence type="ECO:0000313" key="3">
    <source>
        <dbReference type="Proteomes" id="UP001596157"/>
    </source>
</evidence>
<evidence type="ECO:0000313" key="2">
    <source>
        <dbReference type="EMBL" id="MFC5290180.1"/>
    </source>
</evidence>
<sequence length="104" mass="10499">MAHPSVGTRPWQVIMRPTRTAPGISGPMVLIGVLAFLVANAAVLLALNGHPPISLAVVIGAAVVACSASLLVRRDRDARGVGIGLLIGWSLATLLSDGALTGLG</sequence>
<proteinExistence type="predicted"/>
<dbReference type="EMBL" id="JBHSKF010000015">
    <property type="protein sequence ID" value="MFC5290180.1"/>
    <property type="molecule type" value="Genomic_DNA"/>
</dbReference>
<keyword evidence="1" id="KW-0812">Transmembrane</keyword>
<feature type="transmembrane region" description="Helical" evidence="1">
    <location>
        <begin position="24"/>
        <end position="47"/>
    </location>
</feature>
<evidence type="ECO:0008006" key="4">
    <source>
        <dbReference type="Google" id="ProtNLM"/>
    </source>
</evidence>
<accession>A0ABW0EX85</accession>